<dbReference type="Pfam" id="PF02788">
    <property type="entry name" value="RuBisCO_large_N"/>
    <property type="match status" value="1"/>
</dbReference>
<dbReference type="InterPro" id="IPR017443">
    <property type="entry name" value="RuBisCO_lsu_fd_N"/>
</dbReference>
<dbReference type="GO" id="GO:0000287">
    <property type="term" value="F:magnesium ion binding"/>
    <property type="evidence" value="ECO:0007669"/>
    <property type="project" value="InterPro"/>
</dbReference>
<feature type="domain" description="Ribulose bisphosphate carboxylase large subunit ferrodoxin-like N-terminal" evidence="6">
    <location>
        <begin position="14"/>
        <end position="126"/>
    </location>
</feature>
<dbReference type="RefSeq" id="WP_133867424.1">
    <property type="nucleotide sequence ID" value="NZ_SOAU01000001.1"/>
</dbReference>
<evidence type="ECO:0000259" key="6">
    <source>
        <dbReference type="Pfam" id="PF02788"/>
    </source>
</evidence>
<dbReference type="InterPro" id="IPR000685">
    <property type="entry name" value="RuBisCO_lsu_C"/>
</dbReference>
<dbReference type="SFLD" id="SFLDG00301">
    <property type="entry name" value="RuBisCO-like_proteins"/>
    <property type="match status" value="1"/>
</dbReference>
<dbReference type="AlphaFoldDB" id="A0A4V3EIL1"/>
<dbReference type="EMBL" id="SOAU01000001">
    <property type="protein sequence ID" value="TDT14918.1"/>
    <property type="molecule type" value="Genomic_DNA"/>
</dbReference>
<comment type="similarity">
    <text evidence="4">Belongs to the RuBisCO large chain family.</text>
</comment>
<feature type="domain" description="Ribulose bisphosphate carboxylase large subunit C-terminal" evidence="5">
    <location>
        <begin position="138"/>
        <end position="416"/>
    </location>
</feature>
<dbReference type="InterPro" id="IPR036376">
    <property type="entry name" value="RuBisCO_lsu_C_sf"/>
</dbReference>
<proteinExistence type="inferred from homology"/>
<evidence type="ECO:0000313" key="8">
    <source>
        <dbReference type="Proteomes" id="UP000294558"/>
    </source>
</evidence>
<dbReference type="InterPro" id="IPR036422">
    <property type="entry name" value="RuBisCO_lsu_N_sf"/>
</dbReference>
<dbReference type="Gene3D" id="3.20.20.110">
    <property type="entry name" value="Ribulose bisphosphate carboxylase, large subunit, C-terminal domain"/>
    <property type="match status" value="1"/>
</dbReference>
<dbReference type="Proteomes" id="UP000294558">
    <property type="component" value="Unassembled WGS sequence"/>
</dbReference>
<dbReference type="SFLD" id="SFLDS00014">
    <property type="entry name" value="RuBisCO"/>
    <property type="match status" value="1"/>
</dbReference>
<gene>
    <name evidence="7" type="ORF">BDK89_0477</name>
</gene>
<keyword evidence="3" id="KW-0460">Magnesium</keyword>
<dbReference type="Gene3D" id="3.30.70.150">
    <property type="entry name" value="RuBisCO large subunit, N-terminal domain"/>
    <property type="match status" value="1"/>
</dbReference>
<dbReference type="PANTHER" id="PTHR42704:SF17">
    <property type="entry name" value="RIBULOSE BISPHOSPHATE CARBOXYLASE LARGE CHAIN"/>
    <property type="match status" value="1"/>
</dbReference>
<evidence type="ECO:0000256" key="4">
    <source>
        <dbReference type="RuleBase" id="RU003834"/>
    </source>
</evidence>
<keyword evidence="8" id="KW-1185">Reference proteome</keyword>
<evidence type="ECO:0000256" key="3">
    <source>
        <dbReference type="ARBA" id="ARBA00022842"/>
    </source>
</evidence>
<evidence type="ECO:0000313" key="7">
    <source>
        <dbReference type="EMBL" id="TDT14918.1"/>
    </source>
</evidence>
<dbReference type="OrthoDB" id="9764279at2"/>
<dbReference type="CDD" id="cd08207">
    <property type="entry name" value="RLP_NonPhot"/>
    <property type="match status" value="1"/>
</dbReference>
<dbReference type="InterPro" id="IPR033966">
    <property type="entry name" value="RuBisCO"/>
</dbReference>
<name>A0A4V3EIL1_9ACTN</name>
<sequence>MNATTHFRTTYLIETASDPQDAAETLAGEQSAGTFVRVPAETDGLRARHGAIVLNVEVLDESERPALPGAIVARPGEPYRRARVEIAYPVENVGDSLPQLLTTIGGNLFELAPLSGVRVVDVEIPAPVLDNCPGPQFGIEGTRRLAGVDGRPLIGTIVKPSVGLTPAQTAELVETLADAGLDFVKDDELIADPPYSPFVDRTEAVLAALRRHRDRSGRSVMYAANLTGDSDDMRRHHDAVVDHGGNCVMVSVLSVGLAGLMALRRHSDLPIHAHRNGWGALTRHPLLGFDFDVMQKFWRLAGADHIHVNGIDNKFTESNESVAASARSCIEPLGGHPPTVPVFSSGQWAGTATETLAAAGGPDLIHVAGGGIMAHPDGPAAGVESMLDAWEAALADRSVAEHANDRPALRRAFERFGS</sequence>
<dbReference type="PROSITE" id="PS00157">
    <property type="entry name" value="RUBISCO_LARGE"/>
    <property type="match status" value="1"/>
</dbReference>
<dbReference type="Pfam" id="PF00016">
    <property type="entry name" value="RuBisCO_large"/>
    <property type="match status" value="1"/>
</dbReference>
<dbReference type="PANTHER" id="PTHR42704">
    <property type="entry name" value="RIBULOSE BISPHOSPHATE CARBOXYLASE"/>
    <property type="match status" value="1"/>
</dbReference>
<keyword evidence="2" id="KW-0479">Metal-binding</keyword>
<comment type="cofactor">
    <cofactor evidence="1">
        <name>Mg(2+)</name>
        <dbReference type="ChEBI" id="CHEBI:18420"/>
    </cofactor>
</comment>
<comment type="caution">
    <text evidence="7">The sequence shown here is derived from an EMBL/GenBank/DDBJ whole genome shotgun (WGS) entry which is preliminary data.</text>
</comment>
<evidence type="ECO:0000256" key="1">
    <source>
        <dbReference type="ARBA" id="ARBA00001946"/>
    </source>
</evidence>
<dbReference type="GO" id="GO:0015977">
    <property type="term" value="P:carbon fixation"/>
    <property type="evidence" value="ECO:0007669"/>
    <property type="project" value="InterPro"/>
</dbReference>
<dbReference type="InterPro" id="IPR020878">
    <property type="entry name" value="RuBisCo_large_chain_AS"/>
</dbReference>
<organism evidence="7 8">
    <name type="scientific">Ilumatobacter fluminis</name>
    <dbReference type="NCBI Taxonomy" id="467091"/>
    <lineage>
        <taxon>Bacteria</taxon>
        <taxon>Bacillati</taxon>
        <taxon>Actinomycetota</taxon>
        <taxon>Acidimicrobiia</taxon>
        <taxon>Acidimicrobiales</taxon>
        <taxon>Ilumatobacteraceae</taxon>
        <taxon>Ilumatobacter</taxon>
    </lineage>
</organism>
<protein>
    <submittedName>
        <fullName evidence="7">Ribulose-bisphosphate carboxylase large chain</fullName>
    </submittedName>
</protein>
<dbReference type="SUPFAM" id="SSF51649">
    <property type="entry name" value="RuBisCo, C-terminal domain"/>
    <property type="match status" value="1"/>
</dbReference>
<dbReference type="GO" id="GO:0016984">
    <property type="term" value="F:ribulose-bisphosphate carboxylase activity"/>
    <property type="evidence" value="ECO:0007669"/>
    <property type="project" value="InterPro"/>
</dbReference>
<reference evidence="7 8" key="1">
    <citation type="submission" date="2019-03" db="EMBL/GenBank/DDBJ databases">
        <title>Sequencing the genomes of 1000 actinobacteria strains.</title>
        <authorList>
            <person name="Klenk H.-P."/>
        </authorList>
    </citation>
    <scope>NUCLEOTIDE SEQUENCE [LARGE SCALE GENOMIC DNA]</scope>
    <source>
        <strain evidence="7 8">DSM 18936</strain>
    </source>
</reference>
<evidence type="ECO:0000259" key="5">
    <source>
        <dbReference type="Pfam" id="PF00016"/>
    </source>
</evidence>
<evidence type="ECO:0000256" key="2">
    <source>
        <dbReference type="ARBA" id="ARBA00022723"/>
    </source>
</evidence>
<accession>A0A4V3EIL1</accession>
<dbReference type="SUPFAM" id="SSF54966">
    <property type="entry name" value="RuBisCO, large subunit, small (N-terminal) domain"/>
    <property type="match status" value="1"/>
</dbReference>